<reference evidence="1" key="2">
    <citation type="journal article" date="2018" name="Environ. Sci. Technol.">
        <title>The Toxicogenome of Hyalella azteca: A Model for Sediment Ecotoxicology and Evolutionary Toxicology.</title>
        <authorList>
            <person name="Poynton H.C."/>
            <person name="Hasenbein S."/>
            <person name="Benoit J.B."/>
            <person name="Sepulveda M.S."/>
            <person name="Poelchau M.F."/>
            <person name="Hughes D.S.T."/>
            <person name="Murali S.C."/>
            <person name="Chen S."/>
            <person name="Glastad K.M."/>
            <person name="Goodisman M.A.D."/>
            <person name="Werren J.H."/>
            <person name="Vineis J.H."/>
            <person name="Bowen J.L."/>
            <person name="Friedrich M."/>
            <person name="Jones J."/>
            <person name="Robertson H.M."/>
            <person name="Feyereisen R."/>
            <person name="Mechler-Hickson A."/>
            <person name="Mathers N."/>
            <person name="Lee C.E."/>
            <person name="Colbourne J.K."/>
            <person name="Biales A."/>
            <person name="Johnston J.S."/>
            <person name="Wellborn G.A."/>
            <person name="Rosendale A.J."/>
            <person name="Cridge A.G."/>
            <person name="Munoz-Torres M.C."/>
            <person name="Bain P.A."/>
            <person name="Manny A.R."/>
            <person name="Major K.M."/>
            <person name="Lambert F.N."/>
            <person name="Vulpe C.D."/>
            <person name="Tuck P."/>
            <person name="Blalock B.J."/>
            <person name="Lin Y.Y."/>
            <person name="Smith M.E."/>
            <person name="Ochoa-Acuna H."/>
            <person name="Chen M.M."/>
            <person name="Childers C.P."/>
            <person name="Qu J."/>
            <person name="Dugan S."/>
            <person name="Lee S.L."/>
            <person name="Chao H."/>
            <person name="Dinh H."/>
            <person name="Han Y."/>
            <person name="Doddapaneni H."/>
            <person name="Worley K.C."/>
            <person name="Muzny D.M."/>
            <person name="Gibbs R.A."/>
            <person name="Richards S."/>
        </authorList>
    </citation>
    <scope>NUCLEOTIDE SEQUENCE</scope>
    <source>
        <strain evidence="1">HAZT.00-mixed</strain>
        <tissue evidence="1">Whole organism</tissue>
    </source>
</reference>
<feature type="non-terminal residue" evidence="1">
    <location>
        <position position="1"/>
    </location>
</feature>
<name>A0A6A0H473_HYAAZ</name>
<keyword evidence="1" id="KW-0675">Receptor</keyword>
<comment type="caution">
    <text evidence="1">The sequence shown here is derived from an EMBL/GenBank/DDBJ whole genome shotgun (WGS) entry which is preliminary data.</text>
</comment>
<accession>A0A6A0H473</accession>
<reference evidence="1" key="1">
    <citation type="submission" date="2014-08" db="EMBL/GenBank/DDBJ databases">
        <authorList>
            <person name="Murali S."/>
            <person name="Richards S."/>
            <person name="Bandaranaike D."/>
            <person name="Bellair M."/>
            <person name="Blankenburg K."/>
            <person name="Chao H."/>
            <person name="Dinh H."/>
            <person name="Doddapaneni H."/>
            <person name="Dugan-Rocha S."/>
            <person name="Elkadiri S."/>
            <person name="Gnanaolivu R."/>
            <person name="Hughes D."/>
            <person name="Lee S."/>
            <person name="Li M."/>
            <person name="Ming W."/>
            <person name="Munidasa M."/>
            <person name="Muniz J."/>
            <person name="Nguyen L."/>
            <person name="Osuji N."/>
            <person name="Pu L.-L."/>
            <person name="Puazo M."/>
            <person name="Skinner E."/>
            <person name="Qu C."/>
            <person name="Quiroz J."/>
            <person name="Raj R."/>
            <person name="Weissenberger G."/>
            <person name="Xin Y."/>
            <person name="Zou X."/>
            <person name="Han Y."/>
            <person name="Worley K."/>
            <person name="Muzny D."/>
            <person name="Gibbs R."/>
        </authorList>
    </citation>
    <scope>NUCLEOTIDE SEQUENCE</scope>
    <source>
        <strain evidence="1">HAZT.00-mixed</strain>
        <tissue evidence="1">Whole organism</tissue>
    </source>
</reference>
<organism evidence="1">
    <name type="scientific">Hyalella azteca</name>
    <name type="common">Amphipod</name>
    <dbReference type="NCBI Taxonomy" id="294128"/>
    <lineage>
        <taxon>Eukaryota</taxon>
        <taxon>Metazoa</taxon>
        <taxon>Ecdysozoa</taxon>
        <taxon>Arthropoda</taxon>
        <taxon>Crustacea</taxon>
        <taxon>Multicrustacea</taxon>
        <taxon>Malacostraca</taxon>
        <taxon>Eumalacostraca</taxon>
        <taxon>Peracarida</taxon>
        <taxon>Amphipoda</taxon>
        <taxon>Senticaudata</taxon>
        <taxon>Talitrida</taxon>
        <taxon>Talitroidea</taxon>
        <taxon>Hyalellidae</taxon>
        <taxon>Hyalella</taxon>
    </lineage>
</organism>
<protein>
    <submittedName>
        <fullName evidence="1">Ionotropic receptor 142</fullName>
    </submittedName>
</protein>
<dbReference type="Proteomes" id="UP000711488">
    <property type="component" value="Unassembled WGS sequence"/>
</dbReference>
<reference evidence="1" key="3">
    <citation type="submission" date="2019-06" db="EMBL/GenBank/DDBJ databases">
        <authorList>
            <person name="Poynton C."/>
            <person name="Hasenbein S."/>
            <person name="Benoit J.B."/>
            <person name="Sepulveda M.S."/>
            <person name="Poelchau M.F."/>
            <person name="Murali S.C."/>
            <person name="Chen S."/>
            <person name="Glastad K.M."/>
            <person name="Werren J.H."/>
            <person name="Vineis J.H."/>
            <person name="Bowen J.L."/>
            <person name="Friedrich M."/>
            <person name="Jones J."/>
            <person name="Robertson H.M."/>
            <person name="Feyereisen R."/>
            <person name="Mechler-Hickson A."/>
            <person name="Mathers N."/>
            <person name="Lee C.E."/>
            <person name="Colbourne J.K."/>
            <person name="Biales A."/>
            <person name="Johnston J.S."/>
            <person name="Wellborn G.A."/>
            <person name="Rosendale A.J."/>
            <person name="Cridge A.G."/>
            <person name="Munoz-Torres M.C."/>
            <person name="Bain P.A."/>
            <person name="Manny A.R."/>
            <person name="Major K.M."/>
            <person name="Lambert F.N."/>
            <person name="Vulpe C.D."/>
            <person name="Tuck P."/>
            <person name="Blalock B.J."/>
            <person name="Lin Y.-Y."/>
            <person name="Smith M.E."/>
            <person name="Ochoa-Acuna H."/>
            <person name="Chen M.-J.M."/>
            <person name="Childers C.P."/>
            <person name="Qu J."/>
            <person name="Dugan S."/>
            <person name="Lee S.L."/>
            <person name="Chao H."/>
            <person name="Dinh H."/>
            <person name="Han Y."/>
            <person name="Doddapaneni H."/>
            <person name="Worley K.C."/>
            <person name="Muzny D.M."/>
            <person name="Gibbs R.A."/>
            <person name="Richards S."/>
        </authorList>
    </citation>
    <scope>NUCLEOTIDE SEQUENCE</scope>
    <source>
        <strain evidence="1">HAZT.00-mixed</strain>
        <tissue evidence="1">Whole organism</tissue>
    </source>
</reference>
<gene>
    <name evidence="1" type="ORF">HAZT_HAZT008855</name>
</gene>
<feature type="non-terminal residue" evidence="1">
    <location>
        <position position="76"/>
    </location>
</feature>
<evidence type="ECO:0000313" key="1">
    <source>
        <dbReference type="EMBL" id="KAA0198502.1"/>
    </source>
</evidence>
<proteinExistence type="predicted"/>
<sequence>FCKFYLVSECFLAFKISMALSKNSFLEQPFKAKIGRYHSMGFYDAFINKELANATSCYDVPKVVSQTQAYDLKGLW</sequence>
<dbReference type="AlphaFoldDB" id="A0A6A0H473"/>
<dbReference type="EMBL" id="JQDR03007503">
    <property type="protein sequence ID" value="KAA0198502.1"/>
    <property type="molecule type" value="Genomic_DNA"/>
</dbReference>